<dbReference type="InterPro" id="IPR049163">
    <property type="entry name" value="Pif1-like_2B_dom"/>
</dbReference>
<dbReference type="InterPro" id="IPR027417">
    <property type="entry name" value="P-loop_NTPase"/>
</dbReference>
<comment type="catalytic activity">
    <reaction evidence="1">
        <text>ATP + H2O = ADP + phosphate + H(+)</text>
        <dbReference type="Rhea" id="RHEA:13065"/>
        <dbReference type="ChEBI" id="CHEBI:15377"/>
        <dbReference type="ChEBI" id="CHEBI:15378"/>
        <dbReference type="ChEBI" id="CHEBI:30616"/>
        <dbReference type="ChEBI" id="CHEBI:43474"/>
        <dbReference type="ChEBI" id="CHEBI:456216"/>
        <dbReference type="EC" id="5.6.2.3"/>
    </reaction>
</comment>
<dbReference type="PANTHER" id="PTHR10492">
    <property type="match status" value="1"/>
</dbReference>
<evidence type="ECO:0000256" key="1">
    <source>
        <dbReference type="RuleBase" id="RU363044"/>
    </source>
</evidence>
<keyword evidence="1" id="KW-0227">DNA damage</keyword>
<feature type="region of interest" description="Disordered" evidence="2">
    <location>
        <begin position="1492"/>
        <end position="1526"/>
    </location>
</feature>
<dbReference type="Pfam" id="PF21530">
    <property type="entry name" value="Pif1_2B_dom"/>
    <property type="match status" value="1"/>
</dbReference>
<dbReference type="InterPro" id="IPR010285">
    <property type="entry name" value="DNA_helicase_pif1-like_DEAD"/>
</dbReference>
<evidence type="ECO:0000313" key="7">
    <source>
        <dbReference type="EMBL" id="GBP55934.1"/>
    </source>
</evidence>
<dbReference type="FunFam" id="3.40.50.300:FF:002884">
    <property type="entry name" value="ATP-dependent DNA helicase"/>
    <property type="match status" value="1"/>
</dbReference>
<dbReference type="InterPro" id="IPR029526">
    <property type="entry name" value="PGBD"/>
</dbReference>
<dbReference type="EMBL" id="BGZK01000682">
    <property type="protein sequence ID" value="GBP55934.1"/>
    <property type="molecule type" value="Genomic_DNA"/>
</dbReference>
<comment type="cofactor">
    <cofactor evidence="1">
        <name>Mg(2+)</name>
        <dbReference type="ChEBI" id="CHEBI:18420"/>
    </cofactor>
</comment>
<feature type="domain" description="Helitron helicase-like" evidence="5">
    <location>
        <begin position="130"/>
        <end position="278"/>
    </location>
</feature>
<dbReference type="GO" id="GO:0000723">
    <property type="term" value="P:telomere maintenance"/>
    <property type="evidence" value="ECO:0007669"/>
    <property type="project" value="InterPro"/>
</dbReference>
<dbReference type="Gene3D" id="3.40.50.300">
    <property type="entry name" value="P-loop containing nucleotide triphosphate hydrolases"/>
    <property type="match status" value="2"/>
</dbReference>
<dbReference type="Pfam" id="PF14214">
    <property type="entry name" value="Helitron_like_N"/>
    <property type="match status" value="1"/>
</dbReference>
<evidence type="ECO:0000313" key="8">
    <source>
        <dbReference type="Proteomes" id="UP000299102"/>
    </source>
</evidence>
<dbReference type="PANTHER" id="PTHR10492:SF57">
    <property type="entry name" value="ATP-DEPENDENT DNA HELICASE"/>
    <property type="match status" value="1"/>
</dbReference>
<keyword evidence="8" id="KW-1185">Reference proteome</keyword>
<keyword evidence="1" id="KW-0067">ATP-binding</keyword>
<reference evidence="7 8" key="1">
    <citation type="journal article" date="2019" name="Commun. Biol.">
        <title>The bagworm genome reveals a unique fibroin gene that provides high tensile strength.</title>
        <authorList>
            <person name="Kono N."/>
            <person name="Nakamura H."/>
            <person name="Ohtoshi R."/>
            <person name="Tomita M."/>
            <person name="Numata K."/>
            <person name="Arakawa K."/>
        </authorList>
    </citation>
    <scope>NUCLEOTIDE SEQUENCE [LARGE SCALE GENOMIC DNA]</scope>
</reference>
<dbReference type="SUPFAM" id="SSF52540">
    <property type="entry name" value="P-loop containing nucleoside triphosphate hydrolases"/>
    <property type="match status" value="2"/>
</dbReference>
<feature type="region of interest" description="Disordered" evidence="2">
    <location>
        <begin position="1042"/>
        <end position="1083"/>
    </location>
</feature>
<gene>
    <name evidence="7" type="primary">pif1</name>
    <name evidence="7" type="ORF">EVAR_97646_1</name>
</gene>
<feature type="region of interest" description="Disordered" evidence="2">
    <location>
        <begin position="1102"/>
        <end position="1137"/>
    </location>
</feature>
<dbReference type="GO" id="GO:0016887">
    <property type="term" value="F:ATP hydrolysis activity"/>
    <property type="evidence" value="ECO:0007669"/>
    <property type="project" value="RHEA"/>
</dbReference>
<feature type="compositionally biased region" description="Polar residues" evidence="2">
    <location>
        <begin position="1122"/>
        <end position="1137"/>
    </location>
</feature>
<sequence>MQRRALRKDDNFNYCECCGLETIRQLRINKARALSILFRKKQKAASAASQDLFDDFQVHNEELMLIEDSLMIDDASSDNKKKQLLSVSSDDASSDNKGKQLLSVSSDFISLEEQEKENILNGGQTPEETIESQRLLFLRMNQKQLRADNYNNLMDSLYNNDREMGQGIGKMIILPSTYVGSPRHMMQNYQDSMAIVSKYGKPDLFITFTCNPNWQEILDNLQGTKKEHRPDLIARIFKLKLEELLDDITRKHIFGIPSAWFYTIEFQKRGLPHAHMLIILRNEDKPRSSVDYDKFVCAEIPDPDKDQELFQTVSKNMIHGPCGPGYMNSPCMKNDGTASKCSKNYPKTFCEETKDGTQNGGNAVIRRRDDGRTIKKKDFECDNRWVVPYNPYLCHDRAKIQITVAPQESSDQSTLNNEHHDEIKAYIDTRADLLQMLELMKILFTNHFEKLLKQGAAFDDQEWERCLDEAIGFKLPRQLRQLFALICVFCEVTDPNALWEKFASHFIEDFTRSRPEILSKQLALQEIDETLKLHGKRLTDFGLPELDIDENSIFLSDPVYDCDIEKANGYEKYQKLNTEQKYVVDTILNAVNNPTERKLFYLDGPGGTGKTFVFTTILHILRSENKLCLPVAFSGIAATLLDGGRTAHSRFKIPINSDVDSTSHMSLGSPAAKLLKETHLIIWDEAPMTKCHDIVVVDRLLQDIMKNKLPFGGKTLLFEGDFRQILPVVVNGSRNDIIKASIKHFSMWPNFTQLHNMRAHDDLEFAQWVLKVGDGSANEDSDDHLELPRRCIVDNSIVDHIFGVSLNTNDYKSYSMKAILTPKNDDCFQLNDQVVEKIPGLLKIYESSDAVVEDDQNDVLNYPVEFLNSITPAGLPPHILKLKVCCIVMLLRNLNPTVGLCNGTRLIVRALASRVIDAEILCGSHVGTRVFIPRIRLQPSNSQLPFKFSRLQFPIRLAFAMTINKSQGQTFDKIGIFLPNPVFTHGQLYVAFSRVRRFDDVKIQIINTTEQGLKAFNDLRFTSDTDSIAFLTEQDDEDVNEKIVKEDESDGEPLEYSDDDYELEKSFNSSSDESDDTIQREIPQKTSLTSVVVTEFQDQVSSLRRGQGRGVRGRRGRPSAGNACTNPRIRTSGSTLVSPDGTTWTVIEAGSKPGRFRCQNVFRDRVGPISHAKRNVDDFMSSKPDKYGQKFWMAVDIDANYIINALPYLGKDDHKPNGERLGDLVVKKLMEPYINKGRNVTCDNFFTSLLLAEYLKSKNTSIVGTVNRVRREIPIAVKTAKELYKTSLLKTGDTTLTVYQTKPNKNVLMLSTMHQDITISSSSKKKPETVLFYNSTKYGVDVVDSMSRKYTVKAASRRWPVHTFYNLLDLAAINAWVLYKIINNSKIKRRDFVLQLGEKLGSQYMNNRKTTIPTEIPENLPERQEKRTRCQIFSNMSKSKVLNDLEITHALEEIFGLPDDPAQSDDDLQSDEEEIQYSTAKLQRILENIDKPSQGIQPQSPDAPSSPVECQNLSPRSFHSESSGPATVELPRSHLIQIILGGIQDSKFYLRLQINRLQSLGHNRHVTSVISYRSS</sequence>
<protein>
    <recommendedName>
        <fullName evidence="1">ATP-dependent DNA helicase</fullName>
        <ecNumber evidence="1">5.6.2.3</ecNumber>
    </recommendedName>
</protein>
<evidence type="ECO:0000259" key="5">
    <source>
        <dbReference type="Pfam" id="PF14214"/>
    </source>
</evidence>
<feature type="compositionally biased region" description="Polar residues" evidence="2">
    <location>
        <begin position="1494"/>
        <end position="1525"/>
    </location>
</feature>
<organism evidence="7 8">
    <name type="scientific">Eumeta variegata</name>
    <name type="common">Bagworm moth</name>
    <name type="synonym">Eumeta japonica</name>
    <dbReference type="NCBI Taxonomy" id="151549"/>
    <lineage>
        <taxon>Eukaryota</taxon>
        <taxon>Metazoa</taxon>
        <taxon>Ecdysozoa</taxon>
        <taxon>Arthropoda</taxon>
        <taxon>Hexapoda</taxon>
        <taxon>Insecta</taxon>
        <taxon>Pterygota</taxon>
        <taxon>Neoptera</taxon>
        <taxon>Endopterygota</taxon>
        <taxon>Lepidoptera</taxon>
        <taxon>Glossata</taxon>
        <taxon>Ditrysia</taxon>
        <taxon>Tineoidea</taxon>
        <taxon>Psychidae</taxon>
        <taxon>Oiketicinae</taxon>
        <taxon>Eumeta</taxon>
    </lineage>
</organism>
<dbReference type="GO" id="GO:0005524">
    <property type="term" value="F:ATP binding"/>
    <property type="evidence" value="ECO:0007669"/>
    <property type="project" value="UniProtKB-KW"/>
</dbReference>
<keyword evidence="1 7" id="KW-0347">Helicase</keyword>
<dbReference type="Proteomes" id="UP000299102">
    <property type="component" value="Unassembled WGS sequence"/>
</dbReference>
<dbReference type="GO" id="GO:0006281">
    <property type="term" value="P:DNA repair"/>
    <property type="evidence" value="ECO:0007669"/>
    <property type="project" value="UniProtKB-KW"/>
</dbReference>
<dbReference type="Pfam" id="PF13843">
    <property type="entry name" value="DDE_Tnp_1_7"/>
    <property type="match status" value="1"/>
</dbReference>
<feature type="domain" description="PiggyBac transposable element-derived protein" evidence="4">
    <location>
        <begin position="1172"/>
        <end position="1376"/>
    </location>
</feature>
<comment type="similarity">
    <text evidence="1">Belongs to the helicase family.</text>
</comment>
<accession>A0A4C1X0Q5</accession>
<proteinExistence type="inferred from homology"/>
<evidence type="ECO:0000259" key="6">
    <source>
        <dbReference type="Pfam" id="PF21530"/>
    </source>
</evidence>
<dbReference type="InterPro" id="IPR025476">
    <property type="entry name" value="Helitron_helicase-like"/>
</dbReference>
<feature type="domain" description="DNA helicase Pif1-like DEAD-box helicase" evidence="3">
    <location>
        <begin position="575"/>
        <end position="781"/>
    </location>
</feature>
<dbReference type="EC" id="5.6.2.3" evidence="1"/>
<dbReference type="Pfam" id="PF05970">
    <property type="entry name" value="PIF1"/>
    <property type="match status" value="1"/>
</dbReference>
<evidence type="ECO:0000259" key="3">
    <source>
        <dbReference type="Pfam" id="PF05970"/>
    </source>
</evidence>
<feature type="compositionally biased region" description="Acidic residues" evidence="2">
    <location>
        <begin position="1047"/>
        <end position="1062"/>
    </location>
</feature>
<comment type="caution">
    <text evidence="7">The sequence shown here is derived from an EMBL/GenBank/DDBJ whole genome shotgun (WGS) entry which is preliminary data.</text>
</comment>
<keyword evidence="1" id="KW-0547">Nucleotide-binding</keyword>
<keyword evidence="1" id="KW-0378">Hydrolase</keyword>
<evidence type="ECO:0000256" key="2">
    <source>
        <dbReference type="SAM" id="MobiDB-lite"/>
    </source>
</evidence>
<name>A0A4C1X0Q5_EUMVA</name>
<feature type="domain" description="DNA helicase Pif1-like 2B" evidence="6">
    <location>
        <begin position="865"/>
        <end position="910"/>
    </location>
</feature>
<dbReference type="CDD" id="cd18809">
    <property type="entry name" value="SF1_C_RecD"/>
    <property type="match status" value="1"/>
</dbReference>
<keyword evidence="1" id="KW-0234">DNA repair</keyword>
<keyword evidence="1" id="KW-0233">DNA recombination</keyword>
<dbReference type="OrthoDB" id="1728974at2759"/>
<dbReference type="GO" id="GO:0043139">
    <property type="term" value="F:5'-3' DNA helicase activity"/>
    <property type="evidence" value="ECO:0007669"/>
    <property type="project" value="UniProtKB-EC"/>
</dbReference>
<dbReference type="GO" id="GO:0006310">
    <property type="term" value="P:DNA recombination"/>
    <property type="evidence" value="ECO:0007669"/>
    <property type="project" value="UniProtKB-KW"/>
</dbReference>
<evidence type="ECO:0000259" key="4">
    <source>
        <dbReference type="Pfam" id="PF13843"/>
    </source>
</evidence>